<dbReference type="EMBL" id="MVHF01000001">
    <property type="protein sequence ID" value="ORA40003.1"/>
    <property type="molecule type" value="Genomic_DNA"/>
</dbReference>
<sequence length="465" mass="50922">MSNQSLRERVIDIEDAEQDVARGRALRKMAPRRSLAQLVPSSRSATEILSEQNRNRVPELVPLRFARMLTDPFSFYRGTAAVMAADLATSPSSGVQVLCSGDAHLSNFGIYAAPDRELIFDLNDFDEAAVAPAEWDVKRLITSAIVGGRHAGYPEKSIRTLAGQAIIAYRDGLQTILDMSVLDRYYLRFEPERYRHQVSGCLEKVINRTARRARKRTSVRVFERIMAPGADGGLQLREDPPVLEHLDIDLETALIESFQEYLATVPADVALLLSHFRVTDMARRIVGVGSVGTRCYLVILTGPAGEPLILQVKEASTSVLEQYGGVQQPSPLLAAAQASGEGRRVVSGQRVLQAMSDVFLGTARADGRDFYVRQFQDMKGTIETEGMSVTAFGDYVSACALALARAHAQSANASVLRGYVGNGEKVSAALIEWSYSYADKSLEDFYQLRAAAKAGEIEVADDPAR</sequence>
<evidence type="ECO:0000313" key="2">
    <source>
        <dbReference type="Proteomes" id="UP000192448"/>
    </source>
</evidence>
<dbReference type="InterPro" id="IPR018721">
    <property type="entry name" value="DUF2252"/>
</dbReference>
<keyword evidence="2" id="KW-1185">Reference proteome</keyword>
<name>A0A1X0BCG8_9MYCO</name>
<dbReference type="PANTHER" id="PTHR39441:SF1">
    <property type="entry name" value="DUF2252 DOMAIN-CONTAINING PROTEIN"/>
    <property type="match status" value="1"/>
</dbReference>
<dbReference type="Proteomes" id="UP000192448">
    <property type="component" value="Unassembled WGS sequence"/>
</dbReference>
<dbReference type="OrthoDB" id="1491115at2"/>
<dbReference type="AlphaFoldDB" id="A0A1X0BCG8"/>
<gene>
    <name evidence="1" type="ORF">BST13_01185</name>
</gene>
<evidence type="ECO:0000313" key="1">
    <source>
        <dbReference type="EMBL" id="ORA40003.1"/>
    </source>
</evidence>
<dbReference type="RefSeq" id="WP_083159764.1">
    <property type="nucleotide sequence ID" value="NZ_MVHF01000001.1"/>
</dbReference>
<accession>A0A1X0BCG8</accession>
<proteinExistence type="predicted"/>
<comment type="caution">
    <text evidence="1">The sequence shown here is derived from an EMBL/GenBank/DDBJ whole genome shotgun (WGS) entry which is preliminary data.</text>
</comment>
<dbReference type="PANTHER" id="PTHR39441">
    <property type="entry name" value="DUF2252 DOMAIN-CONTAINING PROTEIN"/>
    <property type="match status" value="1"/>
</dbReference>
<evidence type="ECO:0008006" key="3">
    <source>
        <dbReference type="Google" id="ProtNLM"/>
    </source>
</evidence>
<dbReference type="Pfam" id="PF10009">
    <property type="entry name" value="DUF2252"/>
    <property type="match status" value="1"/>
</dbReference>
<organism evidence="1 2">
    <name type="scientific">Mycobacterium aquaticum</name>
    <dbReference type="NCBI Taxonomy" id="1927124"/>
    <lineage>
        <taxon>Bacteria</taxon>
        <taxon>Bacillati</taxon>
        <taxon>Actinomycetota</taxon>
        <taxon>Actinomycetes</taxon>
        <taxon>Mycobacteriales</taxon>
        <taxon>Mycobacteriaceae</taxon>
        <taxon>Mycobacterium</taxon>
    </lineage>
</organism>
<reference evidence="1 2" key="1">
    <citation type="submission" date="2017-02" db="EMBL/GenBank/DDBJ databases">
        <title>The new phylogeny of genus Mycobacterium.</title>
        <authorList>
            <person name="Tortoli E."/>
            <person name="Trovato A."/>
            <person name="Cirillo D.M."/>
        </authorList>
    </citation>
    <scope>NUCLEOTIDE SEQUENCE [LARGE SCALE GENOMIC DNA]</scope>
    <source>
        <strain evidence="1 2">RW6</strain>
    </source>
</reference>
<protein>
    <recommendedName>
        <fullName evidence="3">DUF2252 domain-containing protein</fullName>
    </recommendedName>
</protein>
<dbReference type="STRING" id="1927124.BST13_01185"/>